<dbReference type="HOGENOM" id="CLU_2537689_0_0_0"/>
<sequence length="83" mass="9389">MSIFTISSIARAETQGIATTRIVEIVLEIIEIKNGPFFSPKSDIKLETAFLNFYTIFILIFLFSHFSPPYSKIPCDFASSIYS</sequence>
<dbReference type="Proteomes" id="UP000005392">
    <property type="component" value="Unassembled WGS sequence"/>
</dbReference>
<dbReference type="AlphaFoldDB" id="F9EK32"/>
<proteinExistence type="predicted"/>
<dbReference type="EMBL" id="AFQD01000051">
    <property type="protein sequence ID" value="EGQ80684.1"/>
    <property type="molecule type" value="Genomic_DNA"/>
</dbReference>
<accession>F9EK32</accession>
<protein>
    <submittedName>
        <fullName evidence="2">Uncharacterized protein</fullName>
    </submittedName>
</protein>
<gene>
    <name evidence="2" type="ORF">HMPREF9094_0286</name>
</gene>
<reference evidence="2 3" key="1">
    <citation type="submission" date="2011-05" db="EMBL/GenBank/DDBJ databases">
        <authorList>
            <person name="Muzny D."/>
            <person name="Qin X."/>
            <person name="Deng J."/>
            <person name="Jiang H."/>
            <person name="Liu Y."/>
            <person name="Qu J."/>
            <person name="Song X.-Z."/>
            <person name="Zhang L."/>
            <person name="Thornton R."/>
            <person name="Coyle M."/>
            <person name="Francisco L."/>
            <person name="Jackson L."/>
            <person name="Javaid M."/>
            <person name="Korchina V."/>
            <person name="Kovar C."/>
            <person name="Mata R."/>
            <person name="Mathew T."/>
            <person name="Ngo R."/>
            <person name="Nguyen L."/>
            <person name="Nguyen N."/>
            <person name="Okwuonu G."/>
            <person name="Ongeri F."/>
            <person name="Pham C."/>
            <person name="Simmons D."/>
            <person name="Wilczek-Boney K."/>
            <person name="Hale W."/>
            <person name="Jakkamsetti A."/>
            <person name="Pham P."/>
            <person name="Ruth R."/>
            <person name="San Lucas F."/>
            <person name="Warren J."/>
            <person name="Zhang J."/>
            <person name="Zhao Z."/>
            <person name="Zhou C."/>
            <person name="Zhu D."/>
            <person name="Lee S."/>
            <person name="Bess C."/>
            <person name="Blankenburg K."/>
            <person name="Forbes L."/>
            <person name="Fu Q."/>
            <person name="Gubbala S."/>
            <person name="Hirani K."/>
            <person name="Jayaseelan J.C."/>
            <person name="Lara F."/>
            <person name="Munidasa M."/>
            <person name="Palculict T."/>
            <person name="Patil S."/>
            <person name="Pu L.-L."/>
            <person name="Saada N."/>
            <person name="Tang L."/>
            <person name="Weissenberger G."/>
            <person name="Zhu Y."/>
            <person name="Hemphill L."/>
            <person name="Shang Y."/>
            <person name="Youmans B."/>
            <person name="Ayvaz T."/>
            <person name="Ross M."/>
            <person name="Santibanez J."/>
            <person name="Aqrawi P."/>
            <person name="Gross S."/>
            <person name="Joshi V."/>
            <person name="Fowler G."/>
            <person name="Nazareth L."/>
            <person name="Reid J."/>
            <person name="Worley K."/>
            <person name="Petrosino J."/>
            <person name="Highlander S."/>
            <person name="Gibbs R."/>
        </authorList>
    </citation>
    <scope>NUCLEOTIDE SEQUENCE [LARGE SCALE GENOMIC DNA]</scope>
    <source>
        <strain evidence="2 3">ATCC 51191</strain>
    </source>
</reference>
<feature type="transmembrane region" description="Helical" evidence="1">
    <location>
        <begin position="49"/>
        <end position="67"/>
    </location>
</feature>
<name>F9EK32_9FUSO</name>
<keyword evidence="3" id="KW-1185">Reference proteome</keyword>
<keyword evidence="1" id="KW-1133">Transmembrane helix</keyword>
<keyword evidence="1" id="KW-0472">Membrane</keyword>
<comment type="caution">
    <text evidence="2">The sequence shown here is derived from an EMBL/GenBank/DDBJ whole genome shotgun (WGS) entry which is preliminary data.</text>
</comment>
<evidence type="ECO:0000313" key="3">
    <source>
        <dbReference type="Proteomes" id="UP000005392"/>
    </source>
</evidence>
<organism evidence="2 3">
    <name type="scientific">Fusobacterium animalis ATCC 51191</name>
    <dbReference type="NCBI Taxonomy" id="997347"/>
    <lineage>
        <taxon>Bacteria</taxon>
        <taxon>Fusobacteriati</taxon>
        <taxon>Fusobacteriota</taxon>
        <taxon>Fusobacteriia</taxon>
        <taxon>Fusobacteriales</taxon>
        <taxon>Fusobacteriaceae</taxon>
        <taxon>Fusobacterium</taxon>
    </lineage>
</organism>
<keyword evidence="1" id="KW-0812">Transmembrane</keyword>
<evidence type="ECO:0000313" key="2">
    <source>
        <dbReference type="EMBL" id="EGQ80684.1"/>
    </source>
</evidence>
<evidence type="ECO:0000256" key="1">
    <source>
        <dbReference type="SAM" id="Phobius"/>
    </source>
</evidence>